<sequence length="112" mass="12827">VKSPNIAVTDKEEKQGREPDKLSSPPFSIAYGDGKSRESSRPYLGLASMLANRLQWNFRHFPNQNRMQLDLAENLEYETNAFVGWAFEIRLAELSAWEMLLTELPIALFCYG</sequence>
<organism evidence="2 3">
    <name type="scientific">Stylosanthes scabra</name>
    <dbReference type="NCBI Taxonomy" id="79078"/>
    <lineage>
        <taxon>Eukaryota</taxon>
        <taxon>Viridiplantae</taxon>
        <taxon>Streptophyta</taxon>
        <taxon>Embryophyta</taxon>
        <taxon>Tracheophyta</taxon>
        <taxon>Spermatophyta</taxon>
        <taxon>Magnoliopsida</taxon>
        <taxon>eudicotyledons</taxon>
        <taxon>Gunneridae</taxon>
        <taxon>Pentapetalae</taxon>
        <taxon>rosids</taxon>
        <taxon>fabids</taxon>
        <taxon>Fabales</taxon>
        <taxon>Fabaceae</taxon>
        <taxon>Papilionoideae</taxon>
        <taxon>50 kb inversion clade</taxon>
        <taxon>dalbergioids sensu lato</taxon>
        <taxon>Dalbergieae</taxon>
        <taxon>Pterocarpus clade</taxon>
        <taxon>Stylosanthes</taxon>
    </lineage>
</organism>
<protein>
    <submittedName>
        <fullName evidence="2">Uncharacterized protein</fullName>
    </submittedName>
</protein>
<reference evidence="2 3" key="1">
    <citation type="journal article" date="2023" name="Plants (Basel)">
        <title>Bridging the Gap: Combining Genomics and Transcriptomics Approaches to Understand Stylosanthes scabra, an Orphan Legume from the Brazilian Caatinga.</title>
        <authorList>
            <person name="Ferreira-Neto J.R.C."/>
            <person name="da Silva M.D."/>
            <person name="Binneck E."/>
            <person name="de Melo N.F."/>
            <person name="da Silva R.H."/>
            <person name="de Melo A.L.T.M."/>
            <person name="Pandolfi V."/>
            <person name="Bustamante F.O."/>
            <person name="Brasileiro-Vidal A.C."/>
            <person name="Benko-Iseppon A.M."/>
        </authorList>
    </citation>
    <scope>NUCLEOTIDE SEQUENCE [LARGE SCALE GENOMIC DNA]</scope>
    <source>
        <tissue evidence="2">Leaves</tissue>
    </source>
</reference>
<gene>
    <name evidence="2" type="ORF">PIB30_097500</name>
</gene>
<keyword evidence="3" id="KW-1185">Reference proteome</keyword>
<dbReference type="EMBL" id="JASCZI010244058">
    <property type="protein sequence ID" value="MED6213863.1"/>
    <property type="molecule type" value="Genomic_DNA"/>
</dbReference>
<feature type="non-terminal residue" evidence="2">
    <location>
        <position position="1"/>
    </location>
</feature>
<evidence type="ECO:0000313" key="3">
    <source>
        <dbReference type="Proteomes" id="UP001341840"/>
    </source>
</evidence>
<accession>A0ABU6YZ60</accession>
<evidence type="ECO:0000313" key="2">
    <source>
        <dbReference type="EMBL" id="MED6213863.1"/>
    </source>
</evidence>
<dbReference type="Proteomes" id="UP001341840">
    <property type="component" value="Unassembled WGS sequence"/>
</dbReference>
<proteinExistence type="predicted"/>
<comment type="caution">
    <text evidence="2">The sequence shown here is derived from an EMBL/GenBank/DDBJ whole genome shotgun (WGS) entry which is preliminary data.</text>
</comment>
<evidence type="ECO:0000256" key="1">
    <source>
        <dbReference type="SAM" id="MobiDB-lite"/>
    </source>
</evidence>
<feature type="compositionally biased region" description="Basic and acidic residues" evidence="1">
    <location>
        <begin position="9"/>
        <end position="21"/>
    </location>
</feature>
<name>A0ABU6YZ60_9FABA</name>
<feature type="region of interest" description="Disordered" evidence="1">
    <location>
        <begin position="1"/>
        <end position="39"/>
    </location>
</feature>